<dbReference type="GO" id="GO:0005737">
    <property type="term" value="C:cytoplasm"/>
    <property type="evidence" value="ECO:0007669"/>
    <property type="project" value="UniProtKB-SubCell"/>
</dbReference>
<evidence type="ECO:0000256" key="5">
    <source>
        <dbReference type="ARBA" id="ARBA00022737"/>
    </source>
</evidence>
<evidence type="ECO:0000256" key="7">
    <source>
        <dbReference type="ARBA" id="ARBA00023242"/>
    </source>
</evidence>
<keyword evidence="8" id="KW-0732">Signal</keyword>
<dbReference type="RefSeq" id="XP_040723055.1">
    <property type="nucleotide sequence ID" value="XM_040872091.1"/>
</dbReference>
<dbReference type="Pfam" id="PF25780">
    <property type="entry name" value="TPR_IPO5"/>
    <property type="match status" value="1"/>
</dbReference>
<comment type="caution">
    <text evidence="10">The sequence shown here is derived from an EMBL/GenBank/DDBJ whole genome shotgun (WGS) entry which is preliminary data.</text>
</comment>
<sequence length="1089" mass="119941">MSMQGDAAHALVVLLSALTSTNNQERSAAEKSLNEDWIAQRPGMLLAGLAEQTNVASEVALRAFSAVLLRRIAAKDAPSSPEGTDDTVWDVIGETAQNQVKQTLLASFVKEQEATVRHKLADLIAEISQYTESWPEIRPVLLECSRAPVSMFRESAFRVFGSAPELLGASYTPQLGETFLGGLQDPDKKVRLVAVQALSIFLITTVDQSRKAMEPLIPALMNVLPPLLEDLDSDGLTLTLNALTELVEAYPKLFRNIFANLVNFGIAVIRNKELEPSARQAALEVLVSFAEGAPGMCRKDSNYANDLVVEILALMTDLGGDDETQEWLDTEDLDLDESDANHMAAEQALDRLARKLGGKTILPPAFQWLPKLVASDDWRQRVAALMALSAIAEGCEKIMREELGRVLDMVLPSLQDVHPRVRWAACNAIGQMSTDFMGDVQEKFNDRVLAGLIPALQAPESRVSAHAAAAFVNFCESADALKLEPFLDPILERLLGLLQRPQRYVQEQAVTTIATVADAAEKKFAKYYETIMPLLVNVLRTGTGQEYRLLRGKAMECATLIALAVGKETFAPLSQELIQALGVIQTEVVSADDPQSHYLISAWGRLCKVMGDDFKPYLQAVMPPLLKSAKLKPDFRVINDEDEKEDFAEEEGWEFFPVRGQHVGIKTSTLEEKSSAVEMLVLYAAELKAAFEPYAQEVLTEIALPGLSFYYHDGVRTAAARLMPQLFNCVKVANVGNQAVLASAWRPVLSKLLDLIKSEPSVDLVRDFYQGLYETIEVLGPGSLTEQDMSALITSTESQLGDYQRRMETRAADHKAGDLDLEQDEEVLYEIELDEELLGEISKTLHVIFKQYKTSFIPQWQRLLPFVTRQAASPDASLRQWVVCVWDDLIEFCGPDSWAFKDMFLQPLANGLSDSEAEVRQAAAYGIGCAAQHGGEVFSDLVAQSLGTLFALIEAPEARSDDNIYATENACCSIAKILRFNSSKVVQPDQIIERWLSTLPVTHDEEDAPYAYRFLAELMDKKHPAIAGSLVAVVDSVAQVLGAAILTDATKAVVVRSTRQLLAALPEGQAEQLLGQLGDRRQLLMQALQ</sequence>
<dbReference type="STRING" id="56484.A0A1Y2F1E3"/>
<evidence type="ECO:0000256" key="2">
    <source>
        <dbReference type="ARBA" id="ARBA00004496"/>
    </source>
</evidence>
<evidence type="ECO:0000313" key="11">
    <source>
        <dbReference type="Proteomes" id="UP000193685"/>
    </source>
</evidence>
<evidence type="ECO:0000259" key="9">
    <source>
        <dbReference type="SMART" id="SM01349"/>
    </source>
</evidence>
<dbReference type="InterPro" id="IPR040122">
    <property type="entry name" value="Importin_beta"/>
</dbReference>
<organism evidence="10 11">
    <name type="scientific">Protomyces lactucae-debilis</name>
    <dbReference type="NCBI Taxonomy" id="2754530"/>
    <lineage>
        <taxon>Eukaryota</taxon>
        <taxon>Fungi</taxon>
        <taxon>Dikarya</taxon>
        <taxon>Ascomycota</taxon>
        <taxon>Taphrinomycotina</taxon>
        <taxon>Taphrinomycetes</taxon>
        <taxon>Taphrinales</taxon>
        <taxon>Protomycetaceae</taxon>
        <taxon>Protomyces</taxon>
    </lineage>
</organism>
<dbReference type="InterPro" id="IPR016024">
    <property type="entry name" value="ARM-type_fold"/>
</dbReference>
<dbReference type="Pfam" id="PF25574">
    <property type="entry name" value="TPR_IMB1"/>
    <property type="match status" value="1"/>
</dbReference>
<dbReference type="InterPro" id="IPR058584">
    <property type="entry name" value="IMB1_TNPO1-like_TPR"/>
</dbReference>
<dbReference type="GeneID" id="63788690"/>
<feature type="domain" description="TOG" evidence="9">
    <location>
        <begin position="348"/>
        <end position="597"/>
    </location>
</feature>
<dbReference type="OMA" id="PKRFVQE"/>
<dbReference type="InterPro" id="IPR034085">
    <property type="entry name" value="TOG"/>
</dbReference>
<dbReference type="Pfam" id="PF13513">
    <property type="entry name" value="HEAT_EZ"/>
    <property type="match status" value="1"/>
</dbReference>
<feature type="chain" id="PRO_5012892337" evidence="8">
    <location>
        <begin position="24"/>
        <end position="1089"/>
    </location>
</feature>
<dbReference type="GO" id="GO:0005634">
    <property type="term" value="C:nucleus"/>
    <property type="evidence" value="ECO:0007669"/>
    <property type="project" value="UniProtKB-SubCell"/>
</dbReference>
<dbReference type="Proteomes" id="UP000193685">
    <property type="component" value="Unassembled WGS sequence"/>
</dbReference>
<evidence type="ECO:0000256" key="4">
    <source>
        <dbReference type="ARBA" id="ARBA00022490"/>
    </source>
</evidence>
<dbReference type="InterPro" id="IPR041653">
    <property type="entry name" value="Importin_rep_4"/>
</dbReference>
<dbReference type="EMBL" id="MCFI01000019">
    <property type="protein sequence ID" value="ORY77670.1"/>
    <property type="molecule type" value="Genomic_DNA"/>
</dbReference>
<dbReference type="SMART" id="SM01349">
    <property type="entry name" value="TOG"/>
    <property type="match status" value="1"/>
</dbReference>
<dbReference type="OrthoDB" id="543373at2759"/>
<evidence type="ECO:0000256" key="6">
    <source>
        <dbReference type="ARBA" id="ARBA00022927"/>
    </source>
</evidence>
<gene>
    <name evidence="10" type="ORF">BCR37DRAFT_405532</name>
</gene>
<comment type="subcellular location">
    <subcellularLocation>
        <location evidence="2">Cytoplasm</location>
    </subcellularLocation>
    <subcellularLocation>
        <location evidence="1">Nucleus</location>
    </subcellularLocation>
</comment>
<evidence type="ECO:0000256" key="8">
    <source>
        <dbReference type="SAM" id="SignalP"/>
    </source>
</evidence>
<keyword evidence="7" id="KW-0539">Nucleus</keyword>
<dbReference type="InterPro" id="IPR040928">
    <property type="entry name" value="Importin_rep_5"/>
</dbReference>
<evidence type="ECO:0000313" key="10">
    <source>
        <dbReference type="EMBL" id="ORY77670.1"/>
    </source>
</evidence>
<keyword evidence="4" id="KW-0963">Cytoplasm</keyword>
<dbReference type="PANTHER" id="PTHR10527">
    <property type="entry name" value="IMPORTIN BETA"/>
    <property type="match status" value="1"/>
</dbReference>
<dbReference type="SUPFAM" id="SSF48371">
    <property type="entry name" value="ARM repeat"/>
    <property type="match status" value="1"/>
</dbReference>
<reference evidence="10 11" key="1">
    <citation type="submission" date="2016-07" db="EMBL/GenBank/DDBJ databases">
        <title>Pervasive Adenine N6-methylation of Active Genes in Fungi.</title>
        <authorList>
            <consortium name="DOE Joint Genome Institute"/>
            <person name="Mondo S.J."/>
            <person name="Dannebaum R.O."/>
            <person name="Kuo R.C."/>
            <person name="Labutti K."/>
            <person name="Haridas S."/>
            <person name="Kuo A."/>
            <person name="Salamov A."/>
            <person name="Ahrendt S.R."/>
            <person name="Lipzen A."/>
            <person name="Sullivan W."/>
            <person name="Andreopoulos W.B."/>
            <person name="Clum A."/>
            <person name="Lindquist E."/>
            <person name="Daum C."/>
            <person name="Ramamoorthy G.K."/>
            <person name="Gryganskyi A."/>
            <person name="Culley D."/>
            <person name="Magnuson J.K."/>
            <person name="James T.Y."/>
            <person name="O'Malley M.A."/>
            <person name="Stajich J.E."/>
            <person name="Spatafora J.W."/>
            <person name="Visel A."/>
            <person name="Grigoriev I.V."/>
        </authorList>
    </citation>
    <scope>NUCLEOTIDE SEQUENCE [LARGE SCALE GENOMIC DNA]</scope>
    <source>
        <strain evidence="10 11">12-1054</strain>
    </source>
</reference>
<keyword evidence="5" id="KW-0677">Repeat</keyword>
<evidence type="ECO:0000256" key="1">
    <source>
        <dbReference type="ARBA" id="ARBA00004123"/>
    </source>
</evidence>
<name>A0A1Y2F1E3_PROLT</name>
<dbReference type="Gene3D" id="1.25.10.10">
    <property type="entry name" value="Leucine-rich Repeat Variant"/>
    <property type="match status" value="1"/>
</dbReference>
<keyword evidence="11" id="KW-1185">Reference proteome</keyword>
<dbReference type="Pfam" id="PF18808">
    <property type="entry name" value="Importin_rep_4"/>
    <property type="match status" value="1"/>
</dbReference>
<dbReference type="InterPro" id="IPR041389">
    <property type="entry name" value="Importin_rep_6"/>
</dbReference>
<evidence type="ECO:0000256" key="3">
    <source>
        <dbReference type="ARBA" id="ARBA00022448"/>
    </source>
</evidence>
<proteinExistence type="predicted"/>
<dbReference type="GO" id="GO:0006606">
    <property type="term" value="P:protein import into nucleus"/>
    <property type="evidence" value="ECO:0007669"/>
    <property type="project" value="InterPro"/>
</dbReference>
<feature type="signal peptide" evidence="8">
    <location>
        <begin position="1"/>
        <end position="23"/>
    </location>
</feature>
<dbReference type="InterPro" id="IPR057672">
    <property type="entry name" value="TPR_IPO4/5"/>
</dbReference>
<keyword evidence="6" id="KW-0653">Protein transport</keyword>
<accession>A0A1Y2F1E3</accession>
<dbReference type="Pfam" id="PF18829">
    <property type="entry name" value="Importin_rep_6"/>
    <property type="match status" value="1"/>
</dbReference>
<dbReference type="AlphaFoldDB" id="A0A1Y2F1E3"/>
<protein>
    <submittedName>
        <fullName evidence="10">Importin subunit beta-3</fullName>
    </submittedName>
</protein>
<dbReference type="Pfam" id="PF18816">
    <property type="entry name" value="Importin_rep_5"/>
    <property type="match status" value="1"/>
</dbReference>
<dbReference type="InterPro" id="IPR011989">
    <property type="entry name" value="ARM-like"/>
</dbReference>
<keyword evidence="3" id="KW-0813">Transport</keyword>